<dbReference type="Proteomes" id="UP000283269">
    <property type="component" value="Unassembled WGS sequence"/>
</dbReference>
<comment type="caution">
    <text evidence="1">The sequence shown here is derived from an EMBL/GenBank/DDBJ whole genome shotgun (WGS) entry which is preliminary data.</text>
</comment>
<accession>A0A409XMV0</accession>
<keyword evidence="2" id="KW-1185">Reference proteome</keyword>
<dbReference type="InParanoid" id="A0A409XMV0"/>
<gene>
    <name evidence="1" type="ORF">CVT25_008008</name>
</gene>
<reference evidence="1 2" key="1">
    <citation type="journal article" date="2018" name="Evol. Lett.">
        <title>Horizontal gene cluster transfer increased hallucinogenic mushroom diversity.</title>
        <authorList>
            <person name="Reynolds H.T."/>
            <person name="Vijayakumar V."/>
            <person name="Gluck-Thaler E."/>
            <person name="Korotkin H.B."/>
            <person name="Matheny P.B."/>
            <person name="Slot J.C."/>
        </authorList>
    </citation>
    <scope>NUCLEOTIDE SEQUENCE [LARGE SCALE GENOMIC DNA]</scope>
    <source>
        <strain evidence="1 2">2631</strain>
    </source>
</reference>
<dbReference type="EMBL" id="NHYD01001093">
    <property type="protein sequence ID" value="PPQ92112.1"/>
    <property type="molecule type" value="Genomic_DNA"/>
</dbReference>
<protein>
    <submittedName>
        <fullName evidence="1">Uncharacterized protein</fullName>
    </submittedName>
</protein>
<sequence length="184" mass="21423">MNPTSDPVAYHNLLYDLNAAHQKFKRAFYQKQKEQPSSGRPPLAELIQLTHLLLAIPRGDIHFGQYSGQAFQTAAYHWFRVCAAPIAWGAQFHQFFTLMSDPTVPRFPPNSDPYPSRLIRAFYDGTEYYSALRTIFPIRHFLLTLECRRLEYSAIFKRYSAPLRHRSVAFHPGNIEEIPDHFRP</sequence>
<organism evidence="1 2">
    <name type="scientific">Psilocybe cyanescens</name>
    <dbReference type="NCBI Taxonomy" id="93625"/>
    <lineage>
        <taxon>Eukaryota</taxon>
        <taxon>Fungi</taxon>
        <taxon>Dikarya</taxon>
        <taxon>Basidiomycota</taxon>
        <taxon>Agaricomycotina</taxon>
        <taxon>Agaricomycetes</taxon>
        <taxon>Agaricomycetidae</taxon>
        <taxon>Agaricales</taxon>
        <taxon>Agaricineae</taxon>
        <taxon>Strophariaceae</taxon>
        <taxon>Psilocybe</taxon>
    </lineage>
</organism>
<evidence type="ECO:0000313" key="2">
    <source>
        <dbReference type="Proteomes" id="UP000283269"/>
    </source>
</evidence>
<evidence type="ECO:0000313" key="1">
    <source>
        <dbReference type="EMBL" id="PPQ92112.1"/>
    </source>
</evidence>
<dbReference type="AlphaFoldDB" id="A0A409XMV0"/>
<proteinExistence type="predicted"/>
<name>A0A409XMV0_PSICY</name>